<dbReference type="KEGG" id="csal:NBC122_02367"/>
<reference evidence="1 2" key="1">
    <citation type="submission" date="2019-03" db="EMBL/GenBank/DDBJ databases">
        <authorList>
            <person name="Kim H."/>
            <person name="Yu S.-M."/>
        </authorList>
    </citation>
    <scope>NUCLEOTIDE SEQUENCE [LARGE SCALE GENOMIC DNA]</scope>
    <source>
        <strain evidence="1 2">NBC122</strain>
    </source>
</reference>
<dbReference type="AlphaFoldDB" id="A0A4P6ZHF9"/>
<dbReference type="Proteomes" id="UP000294419">
    <property type="component" value="Chromosome"/>
</dbReference>
<keyword evidence="2" id="KW-1185">Reference proteome</keyword>
<gene>
    <name evidence="1" type="ORF">NBC122_02367</name>
</gene>
<evidence type="ECO:0000313" key="1">
    <source>
        <dbReference type="EMBL" id="QBO59171.1"/>
    </source>
</evidence>
<dbReference type="EMBL" id="CP037954">
    <property type="protein sequence ID" value="QBO59171.1"/>
    <property type="molecule type" value="Genomic_DNA"/>
</dbReference>
<accession>A0A4P6ZHF9</accession>
<protein>
    <submittedName>
        <fullName evidence="1">Uncharacterized protein</fullName>
    </submittedName>
</protein>
<organism evidence="1 2">
    <name type="scientific">Chryseobacterium salivictor</name>
    <dbReference type="NCBI Taxonomy" id="2547600"/>
    <lineage>
        <taxon>Bacteria</taxon>
        <taxon>Pseudomonadati</taxon>
        <taxon>Bacteroidota</taxon>
        <taxon>Flavobacteriia</taxon>
        <taxon>Flavobacteriales</taxon>
        <taxon>Weeksellaceae</taxon>
        <taxon>Chryseobacterium group</taxon>
        <taxon>Chryseobacterium</taxon>
    </lineage>
</organism>
<proteinExistence type="predicted"/>
<sequence>MARISKNGILSGALGNLVFVNSESQSYVRTKPSGLQQTPKTKAAAKAFGFASAQDKLFRLALTRQLPLITDSRYASRHRARMNKALMVHSQQNHQDAEHNLGLPESLTGFDFNAHCPWEKITRFYPEFRLSDTRELECRFPALKAGREIVLPQDARSAELRLDAFTVNPLSRTINLNLISSHTADLSIFQATLPTVWKFGIPDDSAWLVVTGTLIFKSATPLHTAAVHGSSTYLFAKSV</sequence>
<name>A0A4P6ZHF9_9FLAO</name>
<evidence type="ECO:0000313" key="2">
    <source>
        <dbReference type="Proteomes" id="UP000294419"/>
    </source>
</evidence>